<sequence>MRNEILSQRLALAPDWRVYDTAGRRDIVSFQSTPWRTRASHSKVSEVETAQDSGGFFSDYLTFLNSTGYTAFSSALQQAQSTDSGKQWIDQLSNGQWTVFAPSNQAFSSAPSNVSSDPGTYLSYHYVYGNAFGSQNSSSGGGSGGGGSSSQSQSQSQSTSSSSGGGGSQTSSSPQSSSTASGYSRRAFWFKLPFLQSGGDSSSNSSLGNVTATYPNTTIGRTLLNNSTLVQLEGPQGGNNSRAQVLAWSQSQENGVFVLNQAQNTTVGNATTWRNLLIANIDHVLVPPGNVSAALTAVNDTALLNLLNTIQVPSSSGSGGNVSALQESESARGFTFFAPSQDAFTSEFNNTLQGLQGNQSALATLLQNHYANGTTRYSPSLNQLAQANSSSSGGSGGGSGGSGGSGSNSTSGGQLVSAAGEPFTFSQNSTGLFVSNGNGTSAQVIRPDILVQNGVIHLIDRFLFNEESNPAAASSAISSASAAATESSTDTVIIVLYLIQPSVLFLVRLAVFFLLELSVLFLDFDEWRFIRIPLYFLSGRIPFRPKLVIGLHSSSSTLHSHFHNSVMPYNFHDLNA</sequence>
<dbReference type="InterPro" id="IPR036378">
    <property type="entry name" value="FAS1_dom_sf"/>
</dbReference>
<dbReference type="EMBL" id="JAACJK010000110">
    <property type="protein sequence ID" value="KAF5332684.1"/>
    <property type="molecule type" value="Genomic_DNA"/>
</dbReference>
<dbReference type="InterPro" id="IPR000782">
    <property type="entry name" value="FAS1_domain"/>
</dbReference>
<dbReference type="InterPro" id="IPR050904">
    <property type="entry name" value="Adhesion/Biosynth-related"/>
</dbReference>
<feature type="region of interest" description="Disordered" evidence="1">
    <location>
        <begin position="137"/>
        <end position="180"/>
    </location>
</feature>
<dbReference type="SMART" id="SM00554">
    <property type="entry name" value="FAS1"/>
    <property type="match status" value="1"/>
</dbReference>
<feature type="region of interest" description="Disordered" evidence="1">
    <location>
        <begin position="385"/>
        <end position="415"/>
    </location>
</feature>
<proteinExistence type="predicted"/>
<dbReference type="PANTHER" id="PTHR10900:SF77">
    <property type="entry name" value="FI19380P1"/>
    <property type="match status" value="1"/>
</dbReference>
<keyword evidence="4" id="KW-1185">Reference proteome</keyword>
<evidence type="ECO:0000259" key="2">
    <source>
        <dbReference type="PROSITE" id="PS50213"/>
    </source>
</evidence>
<reference evidence="3 4" key="1">
    <citation type="journal article" date="2020" name="ISME J.">
        <title>Uncovering the hidden diversity of litter-decomposition mechanisms in mushroom-forming fungi.</title>
        <authorList>
            <person name="Floudas D."/>
            <person name="Bentzer J."/>
            <person name="Ahren D."/>
            <person name="Johansson T."/>
            <person name="Persson P."/>
            <person name="Tunlid A."/>
        </authorList>
    </citation>
    <scope>NUCLEOTIDE SEQUENCE [LARGE SCALE GENOMIC DNA]</scope>
    <source>
        <strain evidence="3 4">CBS 175.51</strain>
    </source>
</reference>
<feature type="compositionally biased region" description="Low complexity" evidence="1">
    <location>
        <begin position="149"/>
        <end position="162"/>
    </location>
</feature>
<dbReference type="PANTHER" id="PTHR10900">
    <property type="entry name" value="PERIOSTIN-RELATED"/>
    <property type="match status" value="1"/>
</dbReference>
<organism evidence="3 4">
    <name type="scientific">Ephemerocybe angulata</name>
    <dbReference type="NCBI Taxonomy" id="980116"/>
    <lineage>
        <taxon>Eukaryota</taxon>
        <taxon>Fungi</taxon>
        <taxon>Dikarya</taxon>
        <taxon>Basidiomycota</taxon>
        <taxon>Agaricomycotina</taxon>
        <taxon>Agaricomycetes</taxon>
        <taxon>Agaricomycetidae</taxon>
        <taxon>Agaricales</taxon>
        <taxon>Agaricineae</taxon>
        <taxon>Psathyrellaceae</taxon>
        <taxon>Ephemerocybe</taxon>
    </lineage>
</organism>
<gene>
    <name evidence="3" type="ORF">D9611_005322</name>
</gene>
<feature type="domain" description="FAS1" evidence="2">
    <location>
        <begin position="278"/>
        <end position="463"/>
    </location>
</feature>
<evidence type="ECO:0000256" key="1">
    <source>
        <dbReference type="SAM" id="MobiDB-lite"/>
    </source>
</evidence>
<feature type="compositionally biased region" description="Low complexity" evidence="1">
    <location>
        <begin position="169"/>
        <end position="180"/>
    </location>
</feature>
<accession>A0A8H5FDD4</accession>
<dbReference type="Pfam" id="PF02469">
    <property type="entry name" value="Fasciclin"/>
    <property type="match status" value="1"/>
</dbReference>
<name>A0A8H5FDD4_9AGAR</name>
<feature type="compositionally biased region" description="Gly residues" evidence="1">
    <location>
        <begin position="139"/>
        <end position="148"/>
    </location>
</feature>
<evidence type="ECO:0000313" key="4">
    <source>
        <dbReference type="Proteomes" id="UP000541558"/>
    </source>
</evidence>
<feature type="compositionally biased region" description="Gly residues" evidence="1">
    <location>
        <begin position="393"/>
        <end position="406"/>
    </location>
</feature>
<protein>
    <recommendedName>
        <fullName evidence="2">FAS1 domain-containing protein</fullName>
    </recommendedName>
</protein>
<comment type="caution">
    <text evidence="3">The sequence shown here is derived from an EMBL/GenBank/DDBJ whole genome shotgun (WGS) entry which is preliminary data.</text>
</comment>
<dbReference type="AlphaFoldDB" id="A0A8H5FDD4"/>
<dbReference type="PROSITE" id="PS50213">
    <property type="entry name" value="FAS1"/>
    <property type="match status" value="1"/>
</dbReference>
<dbReference type="SUPFAM" id="SSF82153">
    <property type="entry name" value="FAS1 domain"/>
    <property type="match status" value="2"/>
</dbReference>
<dbReference type="Proteomes" id="UP000541558">
    <property type="component" value="Unassembled WGS sequence"/>
</dbReference>
<evidence type="ECO:0000313" key="3">
    <source>
        <dbReference type="EMBL" id="KAF5332684.1"/>
    </source>
</evidence>
<dbReference type="OrthoDB" id="286301at2759"/>
<dbReference type="Gene3D" id="2.30.180.10">
    <property type="entry name" value="FAS1 domain"/>
    <property type="match status" value="2"/>
</dbReference>